<dbReference type="PRINTS" id="PR00081">
    <property type="entry name" value="GDHRDH"/>
</dbReference>
<dbReference type="PRINTS" id="PR00080">
    <property type="entry name" value="SDRFAMILY"/>
</dbReference>
<dbReference type="PANTHER" id="PTHR44169">
    <property type="entry name" value="NADPH-DEPENDENT 1-ACYLDIHYDROXYACETONE PHOSPHATE REDUCTASE"/>
    <property type="match status" value="1"/>
</dbReference>
<keyword evidence="2" id="KW-0560">Oxidoreductase</keyword>
<dbReference type="Pfam" id="PF00106">
    <property type="entry name" value="adh_short"/>
    <property type="match status" value="1"/>
</dbReference>
<name>A0ABV7H0J4_9RHOB</name>
<dbReference type="PANTHER" id="PTHR44169:SF6">
    <property type="entry name" value="NADPH-DEPENDENT 1-ACYLDIHYDROXYACETONE PHOSPHATE REDUCTASE"/>
    <property type="match status" value="1"/>
</dbReference>
<evidence type="ECO:0000313" key="5">
    <source>
        <dbReference type="Proteomes" id="UP001595632"/>
    </source>
</evidence>
<dbReference type="InterPro" id="IPR020904">
    <property type="entry name" value="Sc_DH/Rdtase_CS"/>
</dbReference>
<evidence type="ECO:0000256" key="1">
    <source>
        <dbReference type="ARBA" id="ARBA00006484"/>
    </source>
</evidence>
<comment type="similarity">
    <text evidence="1 3">Belongs to the short-chain dehydrogenases/reductases (SDR) family.</text>
</comment>
<dbReference type="Proteomes" id="UP001595632">
    <property type="component" value="Unassembled WGS sequence"/>
</dbReference>
<dbReference type="SUPFAM" id="SSF51735">
    <property type="entry name" value="NAD(P)-binding Rossmann-fold domains"/>
    <property type="match status" value="1"/>
</dbReference>
<reference evidence="5" key="1">
    <citation type="journal article" date="2019" name="Int. J. Syst. Evol. Microbiol.">
        <title>The Global Catalogue of Microorganisms (GCM) 10K type strain sequencing project: providing services to taxonomists for standard genome sequencing and annotation.</title>
        <authorList>
            <consortium name="The Broad Institute Genomics Platform"/>
            <consortium name="The Broad Institute Genome Sequencing Center for Infectious Disease"/>
            <person name="Wu L."/>
            <person name="Ma J."/>
        </authorList>
    </citation>
    <scope>NUCLEOTIDE SEQUENCE [LARGE SCALE GENOMIC DNA]</scope>
    <source>
        <strain evidence="5">KCTC 52366</strain>
    </source>
</reference>
<evidence type="ECO:0000256" key="2">
    <source>
        <dbReference type="ARBA" id="ARBA00023002"/>
    </source>
</evidence>
<dbReference type="RefSeq" id="WP_275635175.1">
    <property type="nucleotide sequence ID" value="NZ_JARGYD010000022.1"/>
</dbReference>
<evidence type="ECO:0000313" key="4">
    <source>
        <dbReference type="EMBL" id="MFC3145959.1"/>
    </source>
</evidence>
<evidence type="ECO:0000256" key="3">
    <source>
        <dbReference type="RuleBase" id="RU000363"/>
    </source>
</evidence>
<dbReference type="PROSITE" id="PS00061">
    <property type="entry name" value="ADH_SHORT"/>
    <property type="match status" value="1"/>
</dbReference>
<protein>
    <submittedName>
        <fullName evidence="4">SDR family NAD(P)-dependent oxidoreductase</fullName>
    </submittedName>
</protein>
<sequence length="277" mass="30875">MTQKSVLITGCSSGIGYDAAHALKARGWRVFASCRKQEDCDRLIAEGLESPRIDYDDEASIDAGLDEVLQATGGTLDAVFNNGAYGIPGLVEDLPTEALRAILQTNLIGYHHLTRRLIPVMRAQGGGRIVNCSSVMGYTSYPWRGAYVATKWALEGLTDTLRLELHGEPIHVVLIEPGLITTKFGANGRIQFEKWIDWRNSVHADRYQSDLMRKWRGDNPQAGLEVPASHVTAKLIHALESRRPHPRYKITKLAHFAKFLTRILSTRASDWVTRRAS</sequence>
<comment type="caution">
    <text evidence="4">The sequence shown here is derived from an EMBL/GenBank/DDBJ whole genome shotgun (WGS) entry which is preliminary data.</text>
</comment>
<dbReference type="EMBL" id="JBHRTB010000010">
    <property type="protein sequence ID" value="MFC3145959.1"/>
    <property type="molecule type" value="Genomic_DNA"/>
</dbReference>
<proteinExistence type="inferred from homology"/>
<dbReference type="InterPro" id="IPR036291">
    <property type="entry name" value="NAD(P)-bd_dom_sf"/>
</dbReference>
<dbReference type="CDD" id="cd05374">
    <property type="entry name" value="17beta-HSD-like_SDR_c"/>
    <property type="match status" value="1"/>
</dbReference>
<organism evidence="4 5">
    <name type="scientific">Psychromarinibacter halotolerans</name>
    <dbReference type="NCBI Taxonomy" id="1775175"/>
    <lineage>
        <taxon>Bacteria</taxon>
        <taxon>Pseudomonadati</taxon>
        <taxon>Pseudomonadota</taxon>
        <taxon>Alphaproteobacteria</taxon>
        <taxon>Rhodobacterales</taxon>
        <taxon>Paracoccaceae</taxon>
        <taxon>Psychromarinibacter</taxon>
    </lineage>
</organism>
<accession>A0ABV7H0J4</accession>
<dbReference type="Gene3D" id="3.40.50.720">
    <property type="entry name" value="NAD(P)-binding Rossmann-like Domain"/>
    <property type="match status" value="1"/>
</dbReference>
<dbReference type="InterPro" id="IPR002347">
    <property type="entry name" value="SDR_fam"/>
</dbReference>
<gene>
    <name evidence="4" type="ORF">ACFOGP_24775</name>
</gene>
<keyword evidence="5" id="KW-1185">Reference proteome</keyword>